<dbReference type="RefSeq" id="WP_149731675.1">
    <property type="nucleotide sequence ID" value="NZ_FMXB01000007.1"/>
</dbReference>
<accession>A0A1G5W3S0</accession>
<dbReference type="Proteomes" id="UP000323439">
    <property type="component" value="Unassembled WGS sequence"/>
</dbReference>
<reference evidence="1 2" key="1">
    <citation type="submission" date="2016-10" db="EMBL/GenBank/DDBJ databases">
        <authorList>
            <person name="Varghese N."/>
            <person name="Submissions S."/>
        </authorList>
    </citation>
    <scope>NUCLEOTIDE SEQUENCE [LARGE SCALE GENOMIC DNA]</scope>
    <source>
        <strain evidence="1 2">DSM 16643</strain>
    </source>
</reference>
<dbReference type="AlphaFoldDB" id="A0A1G5W3S0"/>
<evidence type="ECO:0000313" key="2">
    <source>
        <dbReference type="Proteomes" id="UP000323439"/>
    </source>
</evidence>
<dbReference type="Gene3D" id="1.20.5.170">
    <property type="match status" value="1"/>
</dbReference>
<proteinExistence type="predicted"/>
<protein>
    <submittedName>
        <fullName evidence="1">Uncharacterized protein</fullName>
    </submittedName>
</protein>
<keyword evidence="2" id="KW-1185">Reference proteome</keyword>
<dbReference type="EMBL" id="FMXB01000007">
    <property type="protein sequence ID" value="SDA52346.1"/>
    <property type="molecule type" value="Genomic_DNA"/>
</dbReference>
<evidence type="ECO:0000313" key="1">
    <source>
        <dbReference type="EMBL" id="SDA52346.1"/>
    </source>
</evidence>
<name>A0A1G5W3S0_9EURY</name>
<organism evidence="1 2">
    <name type="scientific">Methanobrevibacter millerae</name>
    <dbReference type="NCBI Taxonomy" id="230361"/>
    <lineage>
        <taxon>Archaea</taxon>
        <taxon>Methanobacteriati</taxon>
        <taxon>Methanobacteriota</taxon>
        <taxon>Methanomada group</taxon>
        <taxon>Methanobacteria</taxon>
        <taxon>Methanobacteriales</taxon>
        <taxon>Methanobacteriaceae</taxon>
        <taxon>Methanobrevibacter</taxon>
    </lineage>
</organism>
<gene>
    <name evidence="1" type="ORF">SAMN02910315_01101</name>
</gene>
<sequence length="327" mass="37060">MVGRKREYYMQFDAAHTFMFNEYPAEYIKTIGVPGHFVRFSNRKVLLNNGITGFMDSAFILDPDGEILTERVAACLEHQSTPVDQEKLEKMGDYDIQLVSDENLPTLIIVASHLSSRKSKTILRRSPSDVTILYFLDLGEKDNRRRLTRLSKLIENNQHLTTEDALNLGVILLYAPRECACEITEKVVNLYLAIHDDLDRKMEKCLYSVFSVLIDAFFDDETEYRRLMDMVNGITSKEAIDEFDATAKSFMERIEWTEEELARSNAMVHELGVENSGLKTKNSELGVENSGLKAKNSELGVENSGLKVENAELKAEVARLTAALNGK</sequence>